<dbReference type="Proteomes" id="UP000215914">
    <property type="component" value="Chromosome 1"/>
</dbReference>
<dbReference type="AlphaFoldDB" id="A0A251VRG0"/>
<dbReference type="InParanoid" id="A0A251VRG0"/>
<proteinExistence type="predicted"/>
<accession>A0A251VRG0</accession>
<keyword evidence="2" id="KW-1185">Reference proteome</keyword>
<organism evidence="1 2">
    <name type="scientific">Helianthus annuus</name>
    <name type="common">Common sunflower</name>
    <dbReference type="NCBI Taxonomy" id="4232"/>
    <lineage>
        <taxon>Eukaryota</taxon>
        <taxon>Viridiplantae</taxon>
        <taxon>Streptophyta</taxon>
        <taxon>Embryophyta</taxon>
        <taxon>Tracheophyta</taxon>
        <taxon>Spermatophyta</taxon>
        <taxon>Magnoliopsida</taxon>
        <taxon>eudicotyledons</taxon>
        <taxon>Gunneridae</taxon>
        <taxon>Pentapetalae</taxon>
        <taxon>asterids</taxon>
        <taxon>campanulids</taxon>
        <taxon>Asterales</taxon>
        <taxon>Asteraceae</taxon>
        <taxon>Asteroideae</taxon>
        <taxon>Heliantheae alliance</taxon>
        <taxon>Heliantheae</taxon>
        <taxon>Helianthus</taxon>
    </lineage>
</organism>
<reference evidence="2" key="1">
    <citation type="journal article" date="2017" name="Nature">
        <title>The sunflower genome provides insights into oil metabolism, flowering and Asterid evolution.</title>
        <authorList>
            <person name="Badouin H."/>
            <person name="Gouzy J."/>
            <person name="Grassa C.J."/>
            <person name="Murat F."/>
            <person name="Staton S.E."/>
            <person name="Cottret L."/>
            <person name="Lelandais-Briere C."/>
            <person name="Owens G.L."/>
            <person name="Carrere S."/>
            <person name="Mayjonade B."/>
            <person name="Legrand L."/>
            <person name="Gill N."/>
            <person name="Kane N.C."/>
            <person name="Bowers J.E."/>
            <person name="Hubner S."/>
            <person name="Bellec A."/>
            <person name="Berard A."/>
            <person name="Berges H."/>
            <person name="Blanchet N."/>
            <person name="Boniface M.C."/>
            <person name="Brunel D."/>
            <person name="Catrice O."/>
            <person name="Chaidir N."/>
            <person name="Claudel C."/>
            <person name="Donnadieu C."/>
            <person name="Faraut T."/>
            <person name="Fievet G."/>
            <person name="Helmstetter N."/>
            <person name="King M."/>
            <person name="Knapp S.J."/>
            <person name="Lai Z."/>
            <person name="Le Paslier M.C."/>
            <person name="Lippi Y."/>
            <person name="Lorenzon L."/>
            <person name="Mandel J.R."/>
            <person name="Marage G."/>
            <person name="Marchand G."/>
            <person name="Marquand E."/>
            <person name="Bret-Mestries E."/>
            <person name="Morien E."/>
            <person name="Nambeesan S."/>
            <person name="Nguyen T."/>
            <person name="Pegot-Espagnet P."/>
            <person name="Pouilly N."/>
            <person name="Raftis F."/>
            <person name="Sallet E."/>
            <person name="Schiex T."/>
            <person name="Thomas J."/>
            <person name="Vandecasteele C."/>
            <person name="Vares D."/>
            <person name="Vear F."/>
            <person name="Vautrin S."/>
            <person name="Crespi M."/>
            <person name="Mangin B."/>
            <person name="Burke J.M."/>
            <person name="Salse J."/>
            <person name="Munos S."/>
            <person name="Vincourt P."/>
            <person name="Rieseberg L.H."/>
            <person name="Langlade N.B."/>
        </authorList>
    </citation>
    <scope>NUCLEOTIDE SEQUENCE [LARGE SCALE GENOMIC DNA]</scope>
    <source>
        <strain evidence="2">cv. SF193</strain>
    </source>
</reference>
<protein>
    <submittedName>
        <fullName evidence="1">Uncharacterized protein</fullName>
    </submittedName>
</protein>
<sequence length="54" mass="6066">MIYERFILNIPSGWLGRFSQGGWESSVRSGWLGKLSQGGWGGSARVTEVEYMLQ</sequence>
<dbReference type="EMBL" id="CM007890">
    <property type="protein sequence ID" value="OTG37642.1"/>
    <property type="molecule type" value="Genomic_DNA"/>
</dbReference>
<evidence type="ECO:0000313" key="1">
    <source>
        <dbReference type="EMBL" id="OTG37642.1"/>
    </source>
</evidence>
<gene>
    <name evidence="1" type="ORF">HannXRQ_Chr01g0021041</name>
</gene>
<evidence type="ECO:0000313" key="2">
    <source>
        <dbReference type="Proteomes" id="UP000215914"/>
    </source>
</evidence>
<name>A0A251VRG0_HELAN</name>